<dbReference type="InterPro" id="IPR044861">
    <property type="entry name" value="IPNS-like_FE2OG_OXY"/>
</dbReference>
<evidence type="ECO:0000256" key="3">
    <source>
        <dbReference type="ARBA" id="ARBA00012841"/>
    </source>
</evidence>
<keyword evidence="6" id="KW-0547">Nucleotide-binding</keyword>
<evidence type="ECO:0000256" key="2">
    <source>
        <dbReference type="ARBA" id="ARBA00005312"/>
    </source>
</evidence>
<accession>A0A9P8NNA3</accession>
<evidence type="ECO:0000256" key="10">
    <source>
        <dbReference type="ARBA" id="ARBA00047904"/>
    </source>
</evidence>
<comment type="caution">
    <text evidence="13">The sequence shown here is derived from an EMBL/GenBank/DDBJ whole genome shotgun (WGS) entry which is preliminary data.</text>
</comment>
<dbReference type="SUPFAM" id="SSF55681">
    <property type="entry name" value="Class II aaRS and biotin synthetases"/>
    <property type="match status" value="1"/>
</dbReference>
<evidence type="ECO:0000256" key="9">
    <source>
        <dbReference type="ARBA" id="ARBA00023146"/>
    </source>
</evidence>
<feature type="domain" description="Aminoacyl-transfer RNA synthetases class-II family profile" evidence="11">
    <location>
        <begin position="396"/>
        <end position="701"/>
    </location>
</feature>
<dbReference type="SUPFAM" id="SSF51197">
    <property type="entry name" value="Clavaminate synthase-like"/>
    <property type="match status" value="1"/>
</dbReference>
<evidence type="ECO:0000256" key="5">
    <source>
        <dbReference type="ARBA" id="ARBA00022598"/>
    </source>
</evidence>
<dbReference type="InterPro" id="IPR004523">
    <property type="entry name" value="Asp-tRNA_synthase_2"/>
</dbReference>
<evidence type="ECO:0000256" key="8">
    <source>
        <dbReference type="ARBA" id="ARBA00022917"/>
    </source>
</evidence>
<dbReference type="FunFam" id="3.30.930.10:FF:000214">
    <property type="entry name" value="Aspartate--tRNA(Asp/Asn) ligase"/>
    <property type="match status" value="1"/>
</dbReference>
<dbReference type="GO" id="GO:0005524">
    <property type="term" value="F:ATP binding"/>
    <property type="evidence" value="ECO:0007669"/>
    <property type="project" value="UniProtKB-KW"/>
</dbReference>
<dbReference type="PROSITE" id="PS50862">
    <property type="entry name" value="AA_TRNA_LIGASE_II"/>
    <property type="match status" value="1"/>
</dbReference>
<dbReference type="InterPro" id="IPR006195">
    <property type="entry name" value="aa-tRNA-synth_II"/>
</dbReference>
<dbReference type="Proteomes" id="UP000813423">
    <property type="component" value="Unassembled WGS sequence"/>
</dbReference>
<dbReference type="InterPro" id="IPR005123">
    <property type="entry name" value="Oxoglu/Fe-dep_dioxygenase_dom"/>
</dbReference>
<keyword evidence="4" id="KW-0963">Cytoplasm</keyword>
<dbReference type="GO" id="GO:0044283">
    <property type="term" value="P:small molecule biosynthetic process"/>
    <property type="evidence" value="ECO:0007669"/>
    <property type="project" value="UniProtKB-ARBA"/>
</dbReference>
<evidence type="ECO:0000313" key="14">
    <source>
        <dbReference type="Proteomes" id="UP000813423"/>
    </source>
</evidence>
<dbReference type="GO" id="GO:0006422">
    <property type="term" value="P:aspartyl-tRNA aminoacylation"/>
    <property type="evidence" value="ECO:0007669"/>
    <property type="project" value="InterPro"/>
</dbReference>
<dbReference type="PRINTS" id="PR01042">
    <property type="entry name" value="TRNASYNTHASP"/>
</dbReference>
<dbReference type="InterPro" id="IPR002312">
    <property type="entry name" value="Asp/Asn-tRNA-synth_IIb"/>
</dbReference>
<dbReference type="PANTHER" id="PTHR43450">
    <property type="entry name" value="ASPARTYL-TRNA SYNTHETASE"/>
    <property type="match status" value="1"/>
</dbReference>
<dbReference type="GO" id="GO:0003723">
    <property type="term" value="F:RNA binding"/>
    <property type="evidence" value="ECO:0007669"/>
    <property type="project" value="TreeGrafter"/>
</dbReference>
<dbReference type="Gene3D" id="2.60.120.330">
    <property type="entry name" value="B-lactam Antibiotic, Isopenicillin N Synthase, Chain"/>
    <property type="match status" value="1"/>
</dbReference>
<dbReference type="EC" id="6.1.1.12" evidence="3"/>
<comment type="catalytic activity">
    <reaction evidence="10">
        <text>tRNA(Asp) + L-aspartate + ATP = L-aspartyl-tRNA(Asp) + AMP + diphosphate</text>
        <dbReference type="Rhea" id="RHEA:19649"/>
        <dbReference type="Rhea" id="RHEA-COMP:9660"/>
        <dbReference type="Rhea" id="RHEA-COMP:9678"/>
        <dbReference type="ChEBI" id="CHEBI:29991"/>
        <dbReference type="ChEBI" id="CHEBI:30616"/>
        <dbReference type="ChEBI" id="CHEBI:33019"/>
        <dbReference type="ChEBI" id="CHEBI:78442"/>
        <dbReference type="ChEBI" id="CHEBI:78516"/>
        <dbReference type="ChEBI" id="CHEBI:456215"/>
        <dbReference type="EC" id="6.1.1.12"/>
    </reaction>
</comment>
<dbReference type="GO" id="GO:0005829">
    <property type="term" value="C:cytosol"/>
    <property type="evidence" value="ECO:0007669"/>
    <property type="project" value="TreeGrafter"/>
</dbReference>
<dbReference type="InterPro" id="IPR045864">
    <property type="entry name" value="aa-tRNA-synth_II/BPL/LPL"/>
</dbReference>
<feature type="non-terminal residue" evidence="13">
    <location>
        <position position="701"/>
    </location>
</feature>
<dbReference type="Gene3D" id="3.30.930.10">
    <property type="entry name" value="Bira Bifunctional Protein, Domain 2"/>
    <property type="match status" value="1"/>
</dbReference>
<name>A0A9P8NNA3_ASPFM</name>
<dbReference type="GO" id="GO:0004815">
    <property type="term" value="F:aspartate-tRNA ligase activity"/>
    <property type="evidence" value="ECO:0007669"/>
    <property type="project" value="UniProtKB-EC"/>
</dbReference>
<proteinExistence type="inferred from homology"/>
<dbReference type="AlphaFoldDB" id="A0A9P8NNA3"/>
<dbReference type="InterPro" id="IPR004364">
    <property type="entry name" value="Aa-tRNA-synt_II"/>
</dbReference>
<feature type="domain" description="Fe2OG dioxygenase" evidence="12">
    <location>
        <begin position="160"/>
        <end position="278"/>
    </location>
</feature>
<evidence type="ECO:0000256" key="4">
    <source>
        <dbReference type="ARBA" id="ARBA00022490"/>
    </source>
</evidence>
<gene>
    <name evidence="13" type="ORF">KXV57_002247</name>
</gene>
<dbReference type="InterPro" id="IPR026992">
    <property type="entry name" value="DIOX_N"/>
</dbReference>
<dbReference type="PANTHER" id="PTHR43450:SF4">
    <property type="entry name" value="ASPARTATE--TRNA LIGASE"/>
    <property type="match status" value="1"/>
</dbReference>
<comment type="subcellular location">
    <subcellularLocation>
        <location evidence="1">Cytoplasm</location>
    </subcellularLocation>
</comment>
<dbReference type="GO" id="GO:0017101">
    <property type="term" value="C:aminoacyl-tRNA synthetase multienzyme complex"/>
    <property type="evidence" value="ECO:0007669"/>
    <property type="project" value="TreeGrafter"/>
</dbReference>
<keyword evidence="9" id="KW-0030">Aminoacyl-tRNA synthetase</keyword>
<sequence>MDVQVPTKSLASLPIIDFEAIANKDVTEIQKLVQAGRTQGMFYLNLQGPRTNAVFDDIPTLFKAGNAFFSLPADCEEKTKALRTGVERGYHPSKGFEYYEIPRDEYAAGSWELPATLQPEQERIARTMETFHGALQIVLAELCASVGITIPELSDDSTTPSDTALKFVYKFPIHEPGKVINGAHTDFGLATLLWYDEETTQVPIYDENGERTEEWLTIPVVGGSVLVNVADELAARSNGSLHSTVHRVVAPPGAKRTVITPQAGGFDARVNSVLTTEPLKRVTLELRTNEGVIKANIDASSIGTSVWERLNGLCPESLVRITNYSSPSAEAEPKKSVVNGKSHIDKATPEINVTNLTIIAEACPDLPSFNRNELDLARRLDNRLLDLRNAGSGAILKLHSGMCQLIVEFLGSNGFHWIHSPRIISHTVAGDKEYFHLPYFGGDAWLAQNAQYQNQMVLSTDMERVFDIGPAFRAEVKSRTSGRHLTEFTLLGTAMVLEENYYEVMDLMDSMIVFVLKGLQERKKYRDLIEIVQNHYPTAQDFRIGLDEQGKIPRISFKEAKRMLRDELGFKTEDTDDLSEEEEAALGRHFRESPYLGQTDIFTIDQYPAFCRPFNTHPSPDAPGFTNSWDTIVRGREICSGSQRIHKYEAVCKAMASRNMDPDGKEWEHYVGAFKSGMPPHGGLGLGVNRLLQGFLGLDDV</sequence>
<keyword evidence="8" id="KW-0648">Protein biosynthesis</keyword>
<evidence type="ECO:0000256" key="6">
    <source>
        <dbReference type="ARBA" id="ARBA00022741"/>
    </source>
</evidence>
<keyword evidence="7" id="KW-0067">ATP-binding</keyword>
<dbReference type="EMBL" id="JAIBSC010000015">
    <property type="protein sequence ID" value="KAH1909147.1"/>
    <property type="molecule type" value="Genomic_DNA"/>
</dbReference>
<evidence type="ECO:0000259" key="12">
    <source>
        <dbReference type="PROSITE" id="PS51471"/>
    </source>
</evidence>
<dbReference type="Pfam" id="PF03171">
    <property type="entry name" value="2OG-FeII_Oxy"/>
    <property type="match status" value="1"/>
</dbReference>
<evidence type="ECO:0000313" key="13">
    <source>
        <dbReference type="EMBL" id="KAH1909147.1"/>
    </source>
</evidence>
<dbReference type="InterPro" id="IPR027443">
    <property type="entry name" value="IPNS-like_sf"/>
</dbReference>
<evidence type="ECO:0000256" key="1">
    <source>
        <dbReference type="ARBA" id="ARBA00004496"/>
    </source>
</evidence>
<evidence type="ECO:0000259" key="11">
    <source>
        <dbReference type="PROSITE" id="PS50862"/>
    </source>
</evidence>
<dbReference type="Pfam" id="PF00152">
    <property type="entry name" value="tRNA-synt_2"/>
    <property type="match status" value="1"/>
</dbReference>
<reference evidence="13" key="1">
    <citation type="submission" date="2021-08" db="EMBL/GenBank/DDBJ databases">
        <title>Global Aspergillus fumigatus from environmental and clinical sources.</title>
        <authorList>
            <person name="Barber A."/>
            <person name="Sae-Ong T."/>
        </authorList>
    </citation>
    <scope>NUCLEOTIDE SEQUENCE</scope>
    <source>
        <strain evidence="13">NRZ-2016-071</strain>
    </source>
</reference>
<evidence type="ECO:0000256" key="7">
    <source>
        <dbReference type="ARBA" id="ARBA00022840"/>
    </source>
</evidence>
<comment type="similarity">
    <text evidence="2">Belongs to the class-II aminoacyl-tRNA synthetase family. Type 2 subfamily.</text>
</comment>
<protein>
    <recommendedName>
        <fullName evidence="3">aspartate--tRNA ligase</fullName>
        <ecNumber evidence="3">6.1.1.12</ecNumber>
    </recommendedName>
</protein>
<keyword evidence="5" id="KW-0436">Ligase</keyword>
<dbReference type="Pfam" id="PF14226">
    <property type="entry name" value="DIOX_N"/>
    <property type="match status" value="1"/>
</dbReference>
<dbReference type="PROSITE" id="PS51471">
    <property type="entry name" value="FE2OG_OXY"/>
    <property type="match status" value="1"/>
</dbReference>
<organism evidence="13 14">
    <name type="scientific">Aspergillus fumigatus</name>
    <name type="common">Neosartorya fumigata</name>
    <dbReference type="NCBI Taxonomy" id="746128"/>
    <lineage>
        <taxon>Eukaryota</taxon>
        <taxon>Fungi</taxon>
        <taxon>Dikarya</taxon>
        <taxon>Ascomycota</taxon>
        <taxon>Pezizomycotina</taxon>
        <taxon>Eurotiomycetes</taxon>
        <taxon>Eurotiomycetidae</taxon>
        <taxon>Eurotiales</taxon>
        <taxon>Aspergillaceae</taxon>
        <taxon>Aspergillus</taxon>
        <taxon>Aspergillus subgen. Fumigati</taxon>
    </lineage>
</organism>